<dbReference type="PANTHER" id="PTHR42683">
    <property type="entry name" value="ALDEHYDE REDUCTASE"/>
    <property type="match status" value="1"/>
</dbReference>
<dbReference type="Pfam" id="PF00107">
    <property type="entry name" value="ADH_zinc_N"/>
    <property type="match status" value="1"/>
</dbReference>
<keyword evidence="3 5" id="KW-0862">Zinc</keyword>
<evidence type="ECO:0000313" key="8">
    <source>
        <dbReference type="Proteomes" id="UP001150538"/>
    </source>
</evidence>
<comment type="cofactor">
    <cofactor evidence="1 5">
        <name>Zn(2+)</name>
        <dbReference type="ChEBI" id="CHEBI:29105"/>
    </cofactor>
</comment>
<dbReference type="FunFam" id="3.40.50.720:FF:000022">
    <property type="entry name" value="Cinnamyl alcohol dehydrogenase"/>
    <property type="match status" value="1"/>
</dbReference>
<evidence type="ECO:0000256" key="5">
    <source>
        <dbReference type="RuleBase" id="RU361277"/>
    </source>
</evidence>
<protein>
    <recommendedName>
        <fullName evidence="6">Enoyl reductase (ER) domain-containing protein</fullName>
    </recommendedName>
</protein>
<feature type="domain" description="Enoyl reductase (ER)" evidence="6">
    <location>
        <begin position="19"/>
        <end position="348"/>
    </location>
</feature>
<keyword evidence="2 5" id="KW-0479">Metal-binding</keyword>
<dbReference type="InterPro" id="IPR011032">
    <property type="entry name" value="GroES-like_sf"/>
</dbReference>
<dbReference type="EMBL" id="JANBPU010000001">
    <property type="protein sequence ID" value="KAJ1922219.1"/>
    <property type="molecule type" value="Genomic_DNA"/>
</dbReference>
<reference evidence="7" key="1">
    <citation type="submission" date="2022-07" db="EMBL/GenBank/DDBJ databases">
        <title>Phylogenomic reconstructions and comparative analyses of Kickxellomycotina fungi.</title>
        <authorList>
            <person name="Reynolds N.K."/>
            <person name="Stajich J.E."/>
            <person name="Barry K."/>
            <person name="Grigoriev I.V."/>
            <person name="Crous P."/>
            <person name="Smith M.E."/>
        </authorList>
    </citation>
    <scope>NUCLEOTIDE SEQUENCE</scope>
    <source>
        <strain evidence="7">NBRC 100468</strain>
    </source>
</reference>
<evidence type="ECO:0000256" key="4">
    <source>
        <dbReference type="ARBA" id="ARBA00023002"/>
    </source>
</evidence>
<dbReference type="InterPro" id="IPR013154">
    <property type="entry name" value="ADH-like_N"/>
</dbReference>
<dbReference type="Gene3D" id="3.90.180.10">
    <property type="entry name" value="Medium-chain alcohol dehydrogenases, catalytic domain"/>
    <property type="match status" value="1"/>
</dbReference>
<dbReference type="OrthoDB" id="1879366at2759"/>
<dbReference type="CDD" id="cd05283">
    <property type="entry name" value="CAD1"/>
    <property type="match status" value="1"/>
</dbReference>
<comment type="similarity">
    <text evidence="5">Belongs to the zinc-containing alcohol dehydrogenase family.</text>
</comment>
<keyword evidence="4" id="KW-0560">Oxidoreductase</keyword>
<evidence type="ECO:0000259" key="6">
    <source>
        <dbReference type="SMART" id="SM00829"/>
    </source>
</evidence>
<dbReference type="InterPro" id="IPR002328">
    <property type="entry name" value="ADH_Zn_CS"/>
</dbReference>
<dbReference type="GO" id="GO:0008270">
    <property type="term" value="F:zinc ion binding"/>
    <property type="evidence" value="ECO:0007669"/>
    <property type="project" value="InterPro"/>
</dbReference>
<dbReference type="PROSITE" id="PS00065">
    <property type="entry name" value="D_2_HYDROXYACID_DH_1"/>
    <property type="match status" value="1"/>
</dbReference>
<comment type="caution">
    <text evidence="7">The sequence shown here is derived from an EMBL/GenBank/DDBJ whole genome shotgun (WGS) entry which is preliminary data.</text>
</comment>
<dbReference type="SMART" id="SM00829">
    <property type="entry name" value="PKS_ER"/>
    <property type="match status" value="1"/>
</dbReference>
<dbReference type="InterPro" id="IPR013149">
    <property type="entry name" value="ADH-like_C"/>
</dbReference>
<evidence type="ECO:0000313" key="7">
    <source>
        <dbReference type="EMBL" id="KAJ1922219.1"/>
    </source>
</evidence>
<proteinExistence type="inferred from homology"/>
<sequence length="350" mass="37957">MVEGKISPIHGWAAMKAEGPVEPWSYVPRPLGPNDVEIQIQFCGICGSDLHTIDSGWGPTTYPAIVGHEIIGKVITKGEKVSNLDIGQTVGVGAQVFACLQKDCKACSIDMDPHCPKGVFTYNAKYSDGENAQGGYAEAVRVDANYVIPIPSNIEPQYAASLMCAGVTVFTPMIHNGVKKGDRVGVVGIGGLGHLALQYARALGCEVTAFSSSDNKKEECFKLGATRFINIKKEDDLAKAEKSLDHLFITSNARSNDYTQFSRWMDLRGKICLLALPENKIELNPGSLILGSVYFGGSLIGGINDLKSALEFASKHNIKPVIEKLPMEKVNEGIQRVRDGKVRYRVVLEN</sequence>
<keyword evidence="8" id="KW-1185">Reference proteome</keyword>
<dbReference type="SUPFAM" id="SSF50129">
    <property type="entry name" value="GroES-like"/>
    <property type="match status" value="1"/>
</dbReference>
<name>A0A9W8A4F0_9FUNG</name>
<dbReference type="InterPro" id="IPR036291">
    <property type="entry name" value="NAD(P)-bd_dom_sf"/>
</dbReference>
<accession>A0A9W8A4F0</accession>
<gene>
    <name evidence="7" type="ORF">H4219_000081</name>
</gene>
<organism evidence="7 8">
    <name type="scientific">Mycoemilia scoparia</name>
    <dbReference type="NCBI Taxonomy" id="417184"/>
    <lineage>
        <taxon>Eukaryota</taxon>
        <taxon>Fungi</taxon>
        <taxon>Fungi incertae sedis</taxon>
        <taxon>Zoopagomycota</taxon>
        <taxon>Kickxellomycotina</taxon>
        <taxon>Kickxellomycetes</taxon>
        <taxon>Kickxellales</taxon>
        <taxon>Kickxellaceae</taxon>
        <taxon>Mycoemilia</taxon>
    </lineage>
</organism>
<evidence type="ECO:0000256" key="3">
    <source>
        <dbReference type="ARBA" id="ARBA00022833"/>
    </source>
</evidence>
<dbReference type="Proteomes" id="UP001150538">
    <property type="component" value="Unassembled WGS sequence"/>
</dbReference>
<dbReference type="PROSITE" id="PS00059">
    <property type="entry name" value="ADH_ZINC"/>
    <property type="match status" value="1"/>
</dbReference>
<dbReference type="SUPFAM" id="SSF51735">
    <property type="entry name" value="NAD(P)-binding Rossmann-fold domains"/>
    <property type="match status" value="1"/>
</dbReference>
<dbReference type="Gene3D" id="3.40.50.720">
    <property type="entry name" value="NAD(P)-binding Rossmann-like Domain"/>
    <property type="match status" value="1"/>
</dbReference>
<dbReference type="Pfam" id="PF08240">
    <property type="entry name" value="ADH_N"/>
    <property type="match status" value="1"/>
</dbReference>
<dbReference type="GO" id="GO:0016616">
    <property type="term" value="F:oxidoreductase activity, acting on the CH-OH group of donors, NAD or NADP as acceptor"/>
    <property type="evidence" value="ECO:0007669"/>
    <property type="project" value="InterPro"/>
</dbReference>
<dbReference type="InterPro" id="IPR029752">
    <property type="entry name" value="D-isomer_DH_CS1"/>
</dbReference>
<evidence type="ECO:0000256" key="2">
    <source>
        <dbReference type="ARBA" id="ARBA00022723"/>
    </source>
</evidence>
<dbReference type="InterPro" id="IPR047109">
    <property type="entry name" value="CAD-like"/>
</dbReference>
<evidence type="ECO:0000256" key="1">
    <source>
        <dbReference type="ARBA" id="ARBA00001947"/>
    </source>
</evidence>
<dbReference type="InterPro" id="IPR020843">
    <property type="entry name" value="ER"/>
</dbReference>
<dbReference type="AlphaFoldDB" id="A0A9W8A4F0"/>